<dbReference type="OrthoDB" id="3210980at2"/>
<sequence length="191" mass="20025">MSTAGARAPEPFLHALRSLRGAARRRPEVALEEVPGPARIAPFTVALTGAVTQPGVEDDLADGRFVVLHDAAGQDGWHGTFRVVAMLRTTVETELASDPMLGDVAWSWLTDALGAHDAVALGLAGSVTRVTNDSFGGLTERGSTSELEIRASWSPDGPDLGPHLAAWTDALATCGGLPPLPEGVAAFERRR</sequence>
<dbReference type="Proteomes" id="UP000198520">
    <property type="component" value="Unassembled WGS sequence"/>
</dbReference>
<dbReference type="RefSeq" id="WP_093376531.1">
    <property type="nucleotide sequence ID" value="NZ_BNAN01000002.1"/>
</dbReference>
<dbReference type="STRING" id="285351.SAMN04488035_1404"/>
<proteinExistence type="predicted"/>
<protein>
    <recommendedName>
        <fullName evidence="3">DUF3000 domain-containing protein</fullName>
    </recommendedName>
</protein>
<accession>A0A1I2FNJ0</accession>
<name>A0A1I2FNJ0_9MICO</name>
<dbReference type="AlphaFoldDB" id="A0A1I2FNJ0"/>
<dbReference type="InterPro" id="IPR021555">
    <property type="entry name" value="DUF3000"/>
</dbReference>
<evidence type="ECO:0000313" key="2">
    <source>
        <dbReference type="Proteomes" id="UP000198520"/>
    </source>
</evidence>
<organism evidence="1 2">
    <name type="scientific">Flavimobilis marinus</name>
    <dbReference type="NCBI Taxonomy" id="285351"/>
    <lineage>
        <taxon>Bacteria</taxon>
        <taxon>Bacillati</taxon>
        <taxon>Actinomycetota</taxon>
        <taxon>Actinomycetes</taxon>
        <taxon>Micrococcales</taxon>
        <taxon>Jonesiaceae</taxon>
        <taxon>Flavimobilis</taxon>
    </lineage>
</organism>
<evidence type="ECO:0000313" key="1">
    <source>
        <dbReference type="EMBL" id="SFF06389.1"/>
    </source>
</evidence>
<dbReference type="Pfam" id="PF11452">
    <property type="entry name" value="DUF3000"/>
    <property type="match status" value="1"/>
</dbReference>
<gene>
    <name evidence="1" type="ORF">SAMN04488035_1404</name>
</gene>
<dbReference type="EMBL" id="FONZ01000002">
    <property type="protein sequence ID" value="SFF06389.1"/>
    <property type="molecule type" value="Genomic_DNA"/>
</dbReference>
<reference evidence="2" key="1">
    <citation type="submission" date="2016-10" db="EMBL/GenBank/DDBJ databases">
        <authorList>
            <person name="Varghese N."/>
            <person name="Submissions S."/>
        </authorList>
    </citation>
    <scope>NUCLEOTIDE SEQUENCE [LARGE SCALE GENOMIC DNA]</scope>
    <source>
        <strain evidence="2">DSM 19083</strain>
    </source>
</reference>
<keyword evidence="2" id="KW-1185">Reference proteome</keyword>
<evidence type="ECO:0008006" key="3">
    <source>
        <dbReference type="Google" id="ProtNLM"/>
    </source>
</evidence>